<organism evidence="9 10">
    <name type="scientific">Polaribacter glomeratus</name>
    <dbReference type="NCBI Taxonomy" id="102"/>
    <lineage>
        <taxon>Bacteria</taxon>
        <taxon>Pseudomonadati</taxon>
        <taxon>Bacteroidota</taxon>
        <taxon>Flavobacteriia</taxon>
        <taxon>Flavobacteriales</taxon>
        <taxon>Flavobacteriaceae</taxon>
    </lineage>
</organism>
<keyword evidence="3 6" id="KW-0732">Signal</keyword>
<dbReference type="Gene3D" id="1.25.40.390">
    <property type="match status" value="1"/>
</dbReference>
<feature type="chain" id="PRO_5015481016" description="RagB/SusD family nutrient uptake outer membrane protein" evidence="6">
    <location>
        <begin position="23"/>
        <end position="481"/>
    </location>
</feature>
<evidence type="ECO:0008006" key="11">
    <source>
        <dbReference type="Google" id="ProtNLM"/>
    </source>
</evidence>
<comment type="caution">
    <text evidence="9">The sequence shown here is derived from an EMBL/GenBank/DDBJ whole genome shotgun (WGS) entry which is preliminary data.</text>
</comment>
<evidence type="ECO:0000256" key="3">
    <source>
        <dbReference type="ARBA" id="ARBA00022729"/>
    </source>
</evidence>
<dbReference type="Pfam" id="PF14322">
    <property type="entry name" value="SusD-like_3"/>
    <property type="match status" value="1"/>
</dbReference>
<evidence type="ECO:0000259" key="8">
    <source>
        <dbReference type="Pfam" id="PF14322"/>
    </source>
</evidence>
<comment type="subcellular location">
    <subcellularLocation>
        <location evidence="1">Cell outer membrane</location>
    </subcellularLocation>
</comment>
<dbReference type="InterPro" id="IPR033985">
    <property type="entry name" value="SusD-like_N"/>
</dbReference>
<dbReference type="Pfam" id="PF07980">
    <property type="entry name" value="SusD_RagB"/>
    <property type="match status" value="1"/>
</dbReference>
<evidence type="ECO:0000313" key="9">
    <source>
        <dbReference type="EMBL" id="PQJ76790.1"/>
    </source>
</evidence>
<reference evidence="9 10" key="1">
    <citation type="submission" date="2016-12" db="EMBL/GenBank/DDBJ databases">
        <title>Trade-off between light-utilization and light-protection in marine flavobacteria.</title>
        <authorList>
            <person name="Kumagai Y."/>
            <person name="Yoshizawa S."/>
            <person name="Kogure K."/>
            <person name="Iwasaki W."/>
        </authorList>
    </citation>
    <scope>NUCLEOTIDE SEQUENCE [LARGE SCALE GENOMIC DNA]</scope>
    <source>
        <strain evidence="9 10">ATCC 43844</strain>
    </source>
</reference>
<evidence type="ECO:0000256" key="1">
    <source>
        <dbReference type="ARBA" id="ARBA00004442"/>
    </source>
</evidence>
<evidence type="ECO:0000259" key="7">
    <source>
        <dbReference type="Pfam" id="PF07980"/>
    </source>
</evidence>
<dbReference type="Proteomes" id="UP000239068">
    <property type="component" value="Unassembled WGS sequence"/>
</dbReference>
<dbReference type="GO" id="GO:0009279">
    <property type="term" value="C:cell outer membrane"/>
    <property type="evidence" value="ECO:0007669"/>
    <property type="project" value="UniProtKB-SubCell"/>
</dbReference>
<dbReference type="AlphaFoldDB" id="A0A2S7WGQ6"/>
<keyword evidence="5" id="KW-0998">Cell outer membrane</keyword>
<feature type="domain" description="RagB/SusD" evidence="7">
    <location>
        <begin position="359"/>
        <end position="481"/>
    </location>
</feature>
<proteinExistence type="inferred from homology"/>
<keyword evidence="4" id="KW-0472">Membrane</keyword>
<protein>
    <recommendedName>
        <fullName evidence="11">RagB/SusD family nutrient uptake outer membrane protein</fullName>
    </recommendedName>
</protein>
<feature type="signal peptide" evidence="6">
    <location>
        <begin position="1"/>
        <end position="22"/>
    </location>
</feature>
<evidence type="ECO:0000256" key="6">
    <source>
        <dbReference type="SAM" id="SignalP"/>
    </source>
</evidence>
<dbReference type="PROSITE" id="PS51257">
    <property type="entry name" value="PROKAR_LIPOPROTEIN"/>
    <property type="match status" value="1"/>
</dbReference>
<dbReference type="SUPFAM" id="SSF48452">
    <property type="entry name" value="TPR-like"/>
    <property type="match status" value="1"/>
</dbReference>
<dbReference type="InterPro" id="IPR011990">
    <property type="entry name" value="TPR-like_helical_dom_sf"/>
</dbReference>
<feature type="domain" description="SusD-like N-terminal" evidence="8">
    <location>
        <begin position="20"/>
        <end position="238"/>
    </location>
</feature>
<comment type="similarity">
    <text evidence="2">Belongs to the SusD family.</text>
</comment>
<evidence type="ECO:0000313" key="10">
    <source>
        <dbReference type="Proteomes" id="UP000239068"/>
    </source>
</evidence>
<evidence type="ECO:0000256" key="4">
    <source>
        <dbReference type="ARBA" id="ARBA00023136"/>
    </source>
</evidence>
<dbReference type="InterPro" id="IPR012944">
    <property type="entry name" value="SusD_RagB_dom"/>
</dbReference>
<name>A0A2S7WGQ6_9FLAO</name>
<dbReference type="RefSeq" id="WP_105022106.1">
    <property type="nucleotide sequence ID" value="NZ_MSCM01000002.1"/>
</dbReference>
<gene>
    <name evidence="9" type="ORF">BTO16_12995</name>
</gene>
<evidence type="ECO:0000256" key="2">
    <source>
        <dbReference type="ARBA" id="ARBA00006275"/>
    </source>
</evidence>
<dbReference type="OrthoDB" id="630434at2"/>
<dbReference type="EMBL" id="MSCM01000002">
    <property type="protein sequence ID" value="PQJ76790.1"/>
    <property type="molecule type" value="Genomic_DNA"/>
</dbReference>
<accession>A0A2S7WGQ6</accession>
<evidence type="ECO:0000256" key="5">
    <source>
        <dbReference type="ARBA" id="ARBA00023237"/>
    </source>
</evidence>
<sequence>MKTTKLFIVFFLLIFFSCNDFLNQEPDQQISINEQLSTKTGVLEALNGVYKDIEAIQSNNSLVYADLQGGNLTFTPAVANKTIAIPSAFENSYSFNDDEQQSDYEGYYQEFYGIINQTNVILDRFETYTFLSESDKNQLKAELLVCRAFAHYQVSLLYAQNYNFTADASHLGIVYNTKSLLIGEEFPFRKTMKETYDLLKIDLDTALLLFTDTHFFTAPSYALFNKMTTKALYARIALQMNDWPQAFTFSNDVITTSGIALTTKENYIAEWEKEELPISEIVLEFSAPRDSDNSVSSSIREHFGYESTTNYAKFVASGDLLGLYASNDIRGNLFLKQNLLTNVAGVLLNLPYSFTKKFQNDAGTNYIRLSELYLIRAEANARTTKENDALIDVNKIRERAGLSALSTTTNLLQEIFLERRRELAFESHLFFDLARYKKNVVRDKDCLASVCNLNYPSNFFVLPIPDSSINFNENIIQNEGY</sequence>
<keyword evidence="10" id="KW-1185">Reference proteome</keyword>